<proteinExistence type="predicted"/>
<accession>A0ABT1EP76</accession>
<protein>
    <submittedName>
        <fullName evidence="4">ABC transporter ATP-binding protein</fullName>
    </submittedName>
</protein>
<dbReference type="Proteomes" id="UP001523565">
    <property type="component" value="Unassembled WGS sequence"/>
</dbReference>
<dbReference type="SMART" id="SM00382">
    <property type="entry name" value="AAA"/>
    <property type="match status" value="1"/>
</dbReference>
<feature type="domain" description="ABC transporter" evidence="3">
    <location>
        <begin position="31"/>
        <end position="235"/>
    </location>
</feature>
<evidence type="ECO:0000256" key="1">
    <source>
        <dbReference type="ARBA" id="ARBA00022741"/>
    </source>
</evidence>
<gene>
    <name evidence="4" type="ORF">NK118_15080</name>
</gene>
<keyword evidence="1" id="KW-0547">Nucleotide-binding</keyword>
<dbReference type="PANTHER" id="PTHR43394:SF1">
    <property type="entry name" value="ATP-BINDING CASSETTE SUB-FAMILY B MEMBER 10, MITOCHONDRIAL"/>
    <property type="match status" value="1"/>
</dbReference>
<dbReference type="InterPro" id="IPR039421">
    <property type="entry name" value="Type_1_exporter"/>
</dbReference>
<dbReference type="InterPro" id="IPR003593">
    <property type="entry name" value="AAA+_ATPase"/>
</dbReference>
<reference evidence="4 5" key="1">
    <citation type="journal article" date="2022" name="Genome Biol. Evol.">
        <title>Host diet, physiology and behaviors set the stage for Lachnospiraceae cladogenesis.</title>
        <authorList>
            <person name="Vera-Ponce De Leon A."/>
            <person name="Schneider M."/>
            <person name="Jahnes B.C."/>
            <person name="Sadowski V."/>
            <person name="Camuy-Velez L.A."/>
            <person name="Duan J."/>
            <person name="Sabree Z.L."/>
        </authorList>
    </citation>
    <scope>NUCLEOTIDE SEQUENCE [LARGE SCALE GENOMIC DNA]</scope>
    <source>
        <strain evidence="4 5">PAL227</strain>
    </source>
</reference>
<dbReference type="PROSITE" id="PS50893">
    <property type="entry name" value="ABC_TRANSPORTER_2"/>
    <property type="match status" value="1"/>
</dbReference>
<name>A0ABT1EP76_9FIRM</name>
<dbReference type="InterPro" id="IPR003439">
    <property type="entry name" value="ABC_transporter-like_ATP-bd"/>
</dbReference>
<dbReference type="EMBL" id="JAMZFV010000053">
    <property type="protein sequence ID" value="MCP1111567.1"/>
    <property type="molecule type" value="Genomic_DNA"/>
</dbReference>
<comment type="caution">
    <text evidence="4">The sequence shown here is derived from an EMBL/GenBank/DDBJ whole genome shotgun (WGS) entry which is preliminary data.</text>
</comment>
<sequence>MTGFKYERIKEIFAIPLQSNGTLKIESIETIEFNNLYVMRDKHYVLNGFSYIFKKGYSYCIAGDNGSGKTTLLEAVIGLYSDCQQGTININGFRLDEIDMEYLRLEKISFLEQTPKLLNGSVDDNILVAPTQSYKNLMEKLKMIGDEKTVEYLKLTDKNTEKSGFSGGETQKLALGRALAKNADLYIFDEGNSALDEDGQKFFISCVRKLKKNSIVIIVSHDNKILDSCDRAIYL</sequence>
<evidence type="ECO:0000313" key="5">
    <source>
        <dbReference type="Proteomes" id="UP001523565"/>
    </source>
</evidence>
<keyword evidence="5" id="KW-1185">Reference proteome</keyword>
<evidence type="ECO:0000259" key="3">
    <source>
        <dbReference type="PROSITE" id="PS50893"/>
    </source>
</evidence>
<dbReference type="Pfam" id="PF00005">
    <property type="entry name" value="ABC_tran"/>
    <property type="match status" value="1"/>
</dbReference>
<dbReference type="Gene3D" id="3.40.50.300">
    <property type="entry name" value="P-loop containing nucleotide triphosphate hydrolases"/>
    <property type="match status" value="1"/>
</dbReference>
<dbReference type="CDD" id="cd03228">
    <property type="entry name" value="ABCC_MRP_Like"/>
    <property type="match status" value="1"/>
</dbReference>
<dbReference type="SUPFAM" id="SSF52540">
    <property type="entry name" value="P-loop containing nucleoside triphosphate hydrolases"/>
    <property type="match status" value="1"/>
</dbReference>
<evidence type="ECO:0000313" key="4">
    <source>
        <dbReference type="EMBL" id="MCP1111567.1"/>
    </source>
</evidence>
<keyword evidence="2 4" id="KW-0067">ATP-binding</keyword>
<dbReference type="RefSeq" id="WP_262070424.1">
    <property type="nucleotide sequence ID" value="NZ_JAMXOC010000053.1"/>
</dbReference>
<dbReference type="PANTHER" id="PTHR43394">
    <property type="entry name" value="ATP-DEPENDENT PERMEASE MDL1, MITOCHONDRIAL"/>
    <property type="match status" value="1"/>
</dbReference>
<dbReference type="GO" id="GO:0005524">
    <property type="term" value="F:ATP binding"/>
    <property type="evidence" value="ECO:0007669"/>
    <property type="project" value="UniProtKB-KW"/>
</dbReference>
<dbReference type="InterPro" id="IPR027417">
    <property type="entry name" value="P-loop_NTPase"/>
</dbReference>
<evidence type="ECO:0000256" key="2">
    <source>
        <dbReference type="ARBA" id="ARBA00022840"/>
    </source>
</evidence>
<organism evidence="4 5">
    <name type="scientific">Ohessyouella blattaphilus</name>
    <dbReference type="NCBI Taxonomy" id="2949333"/>
    <lineage>
        <taxon>Bacteria</taxon>
        <taxon>Bacillati</taxon>
        <taxon>Bacillota</taxon>
        <taxon>Clostridia</taxon>
        <taxon>Lachnospirales</taxon>
        <taxon>Lachnospiraceae</taxon>
        <taxon>Ohessyouella</taxon>
    </lineage>
</organism>